<feature type="transmembrane region" description="Helical" evidence="1">
    <location>
        <begin position="352"/>
        <end position="375"/>
    </location>
</feature>
<accession>A0ABX2IM04</accession>
<proteinExistence type="predicted"/>
<organism evidence="2 3">
    <name type="scientific">Parasulfitobacter algicola</name>
    <dbReference type="NCBI Taxonomy" id="2614809"/>
    <lineage>
        <taxon>Bacteria</taxon>
        <taxon>Pseudomonadati</taxon>
        <taxon>Pseudomonadota</taxon>
        <taxon>Alphaproteobacteria</taxon>
        <taxon>Rhodobacterales</taxon>
        <taxon>Roseobacteraceae</taxon>
        <taxon>Parasulfitobacter</taxon>
    </lineage>
</organism>
<keyword evidence="1" id="KW-0472">Membrane</keyword>
<protein>
    <submittedName>
        <fullName evidence="2">Sugar transporter</fullName>
    </submittedName>
</protein>
<dbReference type="PANTHER" id="PTHR32309">
    <property type="entry name" value="TYROSINE-PROTEIN KINASE"/>
    <property type="match status" value="1"/>
</dbReference>
<dbReference type="Proteomes" id="UP000777935">
    <property type="component" value="Unassembled WGS sequence"/>
</dbReference>
<feature type="transmembrane region" description="Helical" evidence="1">
    <location>
        <begin position="12"/>
        <end position="36"/>
    </location>
</feature>
<name>A0ABX2IM04_9RHOB</name>
<evidence type="ECO:0000313" key="3">
    <source>
        <dbReference type="Proteomes" id="UP000777935"/>
    </source>
</evidence>
<keyword evidence="1" id="KW-0812">Transmembrane</keyword>
<dbReference type="EMBL" id="JABUFE010000001">
    <property type="protein sequence ID" value="NSX53899.1"/>
    <property type="molecule type" value="Genomic_DNA"/>
</dbReference>
<keyword evidence="2" id="KW-0762">Sugar transport</keyword>
<keyword evidence="2" id="KW-0813">Transport</keyword>
<sequence length="379" mass="42574">MRPMAAAAKMRIRHWGVFLSFLIIVVLPVFMVFFYLSVIAKDQYASTTGFTVRQEESTGATELLGGLASFTGTSVSSDTDMLYEFIQSQELVQLVNEDVGLIEHYSSEWPYDPVFALSDNATTEDLLNYWRRVVRISYDQSTGLIELRVLAFDREKAQQIAQAILSQSQNMINALNVSAREDAMRYAQADLVTALDRLKSAREALTSFRTRTQIVDPQADLQGRLGVMNNLQQKLAEALIDYDLLLGSTTSSDPRLSQVQRRIDVIRQRIAEERNTFTSNSTATGAVGTDYPSLIAEYESLVVDREYAEETYRAALSALDIARADASRQSRYLAAYIRPTVAQSSEFPQSGVLLGLTVLFLVLAWSIMALIYYSIRDRR</sequence>
<comment type="caution">
    <text evidence="2">The sequence shown here is derived from an EMBL/GenBank/DDBJ whole genome shotgun (WGS) entry which is preliminary data.</text>
</comment>
<gene>
    <name evidence="2" type="ORF">HRQ87_03700</name>
</gene>
<dbReference type="InterPro" id="IPR050445">
    <property type="entry name" value="Bact_polysacc_biosynth/exp"/>
</dbReference>
<dbReference type="PANTHER" id="PTHR32309:SF13">
    <property type="entry name" value="FERRIC ENTEROBACTIN TRANSPORT PROTEIN FEPE"/>
    <property type="match status" value="1"/>
</dbReference>
<evidence type="ECO:0000313" key="2">
    <source>
        <dbReference type="EMBL" id="NSX53899.1"/>
    </source>
</evidence>
<keyword evidence="3" id="KW-1185">Reference proteome</keyword>
<keyword evidence="1" id="KW-1133">Transmembrane helix</keyword>
<evidence type="ECO:0000256" key="1">
    <source>
        <dbReference type="SAM" id="Phobius"/>
    </source>
</evidence>
<reference evidence="2 3" key="1">
    <citation type="submission" date="2020-06" db="EMBL/GenBank/DDBJ databases">
        <title>Sulfitobacter algicola sp. nov., isolated from green algae.</title>
        <authorList>
            <person name="Wang C."/>
        </authorList>
    </citation>
    <scope>NUCLEOTIDE SEQUENCE [LARGE SCALE GENOMIC DNA]</scope>
    <source>
        <strain evidence="2 3">1151</strain>
    </source>
</reference>